<evidence type="ECO:0000256" key="4">
    <source>
        <dbReference type="ARBA" id="ARBA00010617"/>
    </source>
</evidence>
<keyword evidence="12" id="KW-0472">Membrane</keyword>
<dbReference type="EMBL" id="QDEB01053540">
    <property type="protein sequence ID" value="RZC37339.1"/>
    <property type="molecule type" value="Genomic_DNA"/>
</dbReference>
<name>A0A482VXT6_ASBVE</name>
<dbReference type="GO" id="GO:0005506">
    <property type="term" value="F:iron ion binding"/>
    <property type="evidence" value="ECO:0007669"/>
    <property type="project" value="InterPro"/>
</dbReference>
<keyword evidence="9" id="KW-0560">Oxidoreductase</keyword>
<dbReference type="AlphaFoldDB" id="A0A482VXT6"/>
<dbReference type="GO" id="GO:0016705">
    <property type="term" value="F:oxidoreductase activity, acting on paired donors, with incorporation or reduction of molecular oxygen"/>
    <property type="evidence" value="ECO:0007669"/>
    <property type="project" value="InterPro"/>
</dbReference>
<dbReference type="OrthoDB" id="2789670at2759"/>
<keyword evidence="7" id="KW-0256">Endoplasmic reticulum</keyword>
<dbReference type="InterPro" id="IPR036396">
    <property type="entry name" value="Cyt_P450_sf"/>
</dbReference>
<dbReference type="PANTHER" id="PTHR24292">
    <property type="entry name" value="CYTOCHROME P450"/>
    <property type="match status" value="1"/>
</dbReference>
<dbReference type="STRING" id="1661398.A0A482VXT6"/>
<dbReference type="PRINTS" id="PR00464">
    <property type="entry name" value="EP450II"/>
</dbReference>
<dbReference type="InterPro" id="IPR002402">
    <property type="entry name" value="Cyt_P450_E_grp-II"/>
</dbReference>
<keyword evidence="10" id="KW-0408">Iron</keyword>
<dbReference type="GO" id="GO:0005789">
    <property type="term" value="C:endoplasmic reticulum membrane"/>
    <property type="evidence" value="ECO:0007669"/>
    <property type="project" value="UniProtKB-SubCell"/>
</dbReference>
<dbReference type="GO" id="GO:0004497">
    <property type="term" value="F:monooxygenase activity"/>
    <property type="evidence" value="ECO:0007669"/>
    <property type="project" value="UniProtKB-KW"/>
</dbReference>
<evidence type="ECO:0000256" key="1">
    <source>
        <dbReference type="ARBA" id="ARBA00001971"/>
    </source>
</evidence>
<gene>
    <name evidence="13" type="ORF">BDFB_014447</name>
</gene>
<evidence type="ECO:0000256" key="7">
    <source>
        <dbReference type="ARBA" id="ARBA00022824"/>
    </source>
</evidence>
<evidence type="ECO:0000256" key="9">
    <source>
        <dbReference type="ARBA" id="ARBA00023002"/>
    </source>
</evidence>
<sequence>TKEPFFGIFVFDTPHLIIRSPELIKTILVKDFNNFDDRNFAFAAHDPLVSSMLFANKNPEWKPVRAKMTPVFTSGKLKCMIPLINEIGETMNKYIEKNISNFSLEAKEICAKYSTDVIAKCAFAINANSFKSERFGMLGTKLGLIHILSEFELEKSTDTPVQLTFEPRSFVLASK</sequence>
<evidence type="ECO:0000256" key="6">
    <source>
        <dbReference type="ARBA" id="ARBA00022723"/>
    </source>
</evidence>
<dbReference type="SUPFAM" id="SSF48264">
    <property type="entry name" value="Cytochrome P450"/>
    <property type="match status" value="1"/>
</dbReference>
<dbReference type="InterPro" id="IPR001128">
    <property type="entry name" value="Cyt_P450"/>
</dbReference>
<dbReference type="GO" id="GO:0020037">
    <property type="term" value="F:heme binding"/>
    <property type="evidence" value="ECO:0007669"/>
    <property type="project" value="InterPro"/>
</dbReference>
<reference evidence="13 14" key="1">
    <citation type="submission" date="2017-03" db="EMBL/GenBank/DDBJ databases">
        <title>Genome of the blue death feigning beetle - Asbolus verrucosus.</title>
        <authorList>
            <person name="Rider S.D."/>
        </authorList>
    </citation>
    <scope>NUCLEOTIDE SEQUENCE [LARGE SCALE GENOMIC DNA]</scope>
    <source>
        <strain evidence="13">Butters</strain>
        <tissue evidence="13">Head and leg muscle</tissue>
    </source>
</reference>
<dbReference type="Proteomes" id="UP000292052">
    <property type="component" value="Unassembled WGS sequence"/>
</dbReference>
<evidence type="ECO:0000256" key="2">
    <source>
        <dbReference type="ARBA" id="ARBA00004174"/>
    </source>
</evidence>
<feature type="non-terminal residue" evidence="13">
    <location>
        <position position="1"/>
    </location>
</feature>
<accession>A0A482VXT6</accession>
<dbReference type="InterPro" id="IPR050476">
    <property type="entry name" value="Insect_CytP450_Detox"/>
</dbReference>
<comment type="cofactor">
    <cofactor evidence="1">
        <name>heme</name>
        <dbReference type="ChEBI" id="CHEBI:30413"/>
    </cofactor>
</comment>
<dbReference type="Gene3D" id="1.10.630.10">
    <property type="entry name" value="Cytochrome P450"/>
    <property type="match status" value="1"/>
</dbReference>
<keyword evidence="6" id="KW-0479">Metal-binding</keyword>
<proteinExistence type="inferred from homology"/>
<dbReference type="Pfam" id="PF00067">
    <property type="entry name" value="p450"/>
    <property type="match status" value="1"/>
</dbReference>
<comment type="subcellular location">
    <subcellularLocation>
        <location evidence="3">Endoplasmic reticulum membrane</location>
        <topology evidence="3">Peripheral membrane protein</topology>
    </subcellularLocation>
    <subcellularLocation>
        <location evidence="2">Microsome membrane</location>
        <topology evidence="2">Peripheral membrane protein</topology>
    </subcellularLocation>
</comment>
<protein>
    <submittedName>
        <fullName evidence="13">p450 domain containing protein</fullName>
    </submittedName>
</protein>
<evidence type="ECO:0000256" key="8">
    <source>
        <dbReference type="ARBA" id="ARBA00022848"/>
    </source>
</evidence>
<evidence type="ECO:0000256" key="3">
    <source>
        <dbReference type="ARBA" id="ARBA00004406"/>
    </source>
</evidence>
<evidence type="ECO:0000256" key="5">
    <source>
        <dbReference type="ARBA" id="ARBA00022617"/>
    </source>
</evidence>
<evidence type="ECO:0000313" key="13">
    <source>
        <dbReference type="EMBL" id="RZC37339.1"/>
    </source>
</evidence>
<keyword evidence="5" id="KW-0349">Heme</keyword>
<evidence type="ECO:0000313" key="14">
    <source>
        <dbReference type="Proteomes" id="UP000292052"/>
    </source>
</evidence>
<keyword evidence="11" id="KW-0503">Monooxygenase</keyword>
<feature type="non-terminal residue" evidence="13">
    <location>
        <position position="175"/>
    </location>
</feature>
<evidence type="ECO:0000256" key="12">
    <source>
        <dbReference type="ARBA" id="ARBA00023136"/>
    </source>
</evidence>
<evidence type="ECO:0000256" key="11">
    <source>
        <dbReference type="ARBA" id="ARBA00023033"/>
    </source>
</evidence>
<keyword evidence="14" id="KW-1185">Reference proteome</keyword>
<dbReference type="PANTHER" id="PTHR24292:SF45">
    <property type="entry name" value="CYTOCHROME P450 6G1-RELATED"/>
    <property type="match status" value="1"/>
</dbReference>
<comment type="caution">
    <text evidence="13">The sequence shown here is derived from an EMBL/GenBank/DDBJ whole genome shotgun (WGS) entry which is preliminary data.</text>
</comment>
<evidence type="ECO:0000256" key="10">
    <source>
        <dbReference type="ARBA" id="ARBA00023004"/>
    </source>
</evidence>
<organism evidence="13 14">
    <name type="scientific">Asbolus verrucosus</name>
    <name type="common">Desert ironclad beetle</name>
    <dbReference type="NCBI Taxonomy" id="1661398"/>
    <lineage>
        <taxon>Eukaryota</taxon>
        <taxon>Metazoa</taxon>
        <taxon>Ecdysozoa</taxon>
        <taxon>Arthropoda</taxon>
        <taxon>Hexapoda</taxon>
        <taxon>Insecta</taxon>
        <taxon>Pterygota</taxon>
        <taxon>Neoptera</taxon>
        <taxon>Endopterygota</taxon>
        <taxon>Coleoptera</taxon>
        <taxon>Polyphaga</taxon>
        <taxon>Cucujiformia</taxon>
        <taxon>Tenebrionidae</taxon>
        <taxon>Pimeliinae</taxon>
        <taxon>Asbolus</taxon>
    </lineage>
</organism>
<comment type="similarity">
    <text evidence="4">Belongs to the cytochrome P450 family.</text>
</comment>
<keyword evidence="8" id="KW-0492">Microsome</keyword>